<proteinExistence type="predicted"/>
<dbReference type="AlphaFoldDB" id="A0A0G4LUD2"/>
<feature type="binding site" description="axial binding residue" evidence="1">
    <location>
        <position position="118"/>
    </location>
    <ligand>
        <name>heme</name>
        <dbReference type="ChEBI" id="CHEBI:30413"/>
    </ligand>
    <ligandPart>
        <name>Fe</name>
        <dbReference type="ChEBI" id="CHEBI:18248"/>
    </ligandPart>
</feature>
<dbReference type="GO" id="GO:0020037">
    <property type="term" value="F:heme binding"/>
    <property type="evidence" value="ECO:0007669"/>
    <property type="project" value="InterPro"/>
</dbReference>
<dbReference type="EMBL" id="CVQH01019224">
    <property type="protein sequence ID" value="CRK25681.1"/>
    <property type="molecule type" value="Genomic_DNA"/>
</dbReference>
<name>A0A0G4LUD2_VERLO</name>
<dbReference type="PANTHER" id="PTHR37012:SF7">
    <property type="entry name" value="B-ZIP TRANSCRIPTION FACTOR (EUROFUNG)-RELATED"/>
    <property type="match status" value="1"/>
</dbReference>
<reference evidence="3 4" key="1">
    <citation type="submission" date="2015-05" db="EMBL/GenBank/DDBJ databases">
        <authorList>
            <person name="Wang D.B."/>
            <person name="Wang M."/>
        </authorList>
    </citation>
    <scope>NUCLEOTIDE SEQUENCE [LARGE SCALE GENOMIC DNA]</scope>
    <source>
        <strain evidence="3">VL1</strain>
    </source>
</reference>
<dbReference type="InterPro" id="IPR036396">
    <property type="entry name" value="Cyt_P450_sf"/>
</dbReference>
<feature type="region of interest" description="Disordered" evidence="2">
    <location>
        <begin position="232"/>
        <end position="342"/>
    </location>
</feature>
<dbReference type="InterPro" id="IPR002401">
    <property type="entry name" value="Cyt_P450_E_grp-I"/>
</dbReference>
<dbReference type="GO" id="GO:0016705">
    <property type="term" value="F:oxidoreductase activity, acting on paired donors, with incorporation or reduction of molecular oxygen"/>
    <property type="evidence" value="ECO:0007669"/>
    <property type="project" value="InterPro"/>
</dbReference>
<dbReference type="GO" id="GO:0005506">
    <property type="term" value="F:iron ion binding"/>
    <property type="evidence" value="ECO:0007669"/>
    <property type="project" value="InterPro"/>
</dbReference>
<dbReference type="STRING" id="100787.A0A0G4LUD2"/>
<keyword evidence="1" id="KW-0349">Heme</keyword>
<keyword evidence="1" id="KW-0408">Iron</keyword>
<dbReference type="Pfam" id="PF11905">
    <property type="entry name" value="DUF3425"/>
    <property type="match status" value="1"/>
</dbReference>
<dbReference type="SUPFAM" id="SSF48264">
    <property type="entry name" value="Cytochrome P450"/>
    <property type="match status" value="1"/>
</dbReference>
<dbReference type="InterPro" id="IPR021833">
    <property type="entry name" value="DUF3425"/>
</dbReference>
<keyword evidence="1" id="KW-0479">Metal-binding</keyword>
<organism evidence="3 4">
    <name type="scientific">Verticillium longisporum</name>
    <name type="common">Verticillium dahliae var. longisporum</name>
    <dbReference type="NCBI Taxonomy" id="100787"/>
    <lineage>
        <taxon>Eukaryota</taxon>
        <taxon>Fungi</taxon>
        <taxon>Dikarya</taxon>
        <taxon>Ascomycota</taxon>
        <taxon>Pezizomycotina</taxon>
        <taxon>Sordariomycetes</taxon>
        <taxon>Hypocreomycetidae</taxon>
        <taxon>Glomerellales</taxon>
        <taxon>Plectosphaerellaceae</taxon>
        <taxon>Verticillium</taxon>
    </lineage>
</organism>
<evidence type="ECO:0000313" key="4">
    <source>
        <dbReference type="Proteomes" id="UP000044602"/>
    </source>
</evidence>
<dbReference type="GO" id="GO:0004497">
    <property type="term" value="F:monooxygenase activity"/>
    <property type="evidence" value="ECO:0007669"/>
    <property type="project" value="InterPro"/>
</dbReference>
<evidence type="ECO:0000313" key="3">
    <source>
        <dbReference type="EMBL" id="CRK25681.1"/>
    </source>
</evidence>
<evidence type="ECO:0000256" key="2">
    <source>
        <dbReference type="SAM" id="MobiDB-lite"/>
    </source>
</evidence>
<dbReference type="Pfam" id="PF00067">
    <property type="entry name" value="p450"/>
    <property type="match status" value="1"/>
</dbReference>
<dbReference type="Proteomes" id="UP000044602">
    <property type="component" value="Unassembled WGS sequence"/>
</dbReference>
<accession>A0A0G4LUD2</accession>
<evidence type="ECO:0000256" key="1">
    <source>
        <dbReference type="PIRSR" id="PIRSR602401-1"/>
    </source>
</evidence>
<evidence type="ECO:0008006" key="5">
    <source>
        <dbReference type="Google" id="ProtNLM"/>
    </source>
</evidence>
<comment type="cofactor">
    <cofactor evidence="1">
        <name>heme</name>
        <dbReference type="ChEBI" id="CHEBI:30413"/>
    </cofactor>
</comment>
<dbReference type="Gene3D" id="1.10.630.10">
    <property type="entry name" value="Cytochrome P450"/>
    <property type="match status" value="1"/>
</dbReference>
<feature type="compositionally biased region" description="Pro residues" evidence="2">
    <location>
        <begin position="272"/>
        <end position="281"/>
    </location>
</feature>
<sequence>MTTKLQADLDAYHAEHEQADHLSLSKLKYLQACIDESLRLFPPVPSGVQRMSPPEGQQVGDVFIPGNTVVQVPSYTLNRDARVFVRPDEFVPERWTTAPELTKDASVFAPFSVGRYSCVGKQLGLMELRFVTSQILRKYDVGFAKDFDPSTFPAGLQDTFTLATSKLDLRVARERKNNRIAHLEALVDRLSQDNADSEVPVLMDRLATVTKQSHSLLEVLRSLESTIHRHIEQATATSPKMLPAPSETGMDVETSSSNGSAKGHAPHRASEPGPPSAPMPGAPWASSPENDHQLGDDMSAPPGSNPWDSFAGPYYDVPFDDVSQYGPPIPELVPSEPDTASTTADVIVPLPPTTDCPCLIGSHQPHGTRRPPGFNTWRAANEALGKASMPLRPEDAVREDSTSHDTPIRAVLEGWDSVEAAGLMTDSWRKLRLVDEICFVKCDKIERVAILRMMHLMMTYHGDPTPGRLSSLPRWFWMRPSQALAHTYAIDYFVWPGVRERFVFSQHRYCTNLFWQLFQSNFKVTWQYGFRDCYMRDRLTGKFSLSPMFEQTISNIRAWTMDTDFFTHFPELCQDIPRVEGLPIAVGSARKDAQQVWEETQHHAVVRAARPFVGPMLVSDGSNDQVDGAGLYDGAPSTFALHTR</sequence>
<gene>
    <name evidence="3" type="ORF">BN1708_014278</name>
</gene>
<protein>
    <recommendedName>
        <fullName evidence="5">Cytochrome P450</fullName>
    </recommendedName>
</protein>
<dbReference type="PANTHER" id="PTHR37012">
    <property type="entry name" value="B-ZIP TRANSCRIPTION FACTOR (EUROFUNG)-RELATED"/>
    <property type="match status" value="1"/>
</dbReference>
<keyword evidence="4" id="KW-1185">Reference proteome</keyword>
<dbReference type="PRINTS" id="PR00463">
    <property type="entry name" value="EP450I"/>
</dbReference>
<dbReference type="InterPro" id="IPR001128">
    <property type="entry name" value="Cyt_P450"/>
</dbReference>